<dbReference type="Proteomes" id="UP001250932">
    <property type="component" value="Unassembled WGS sequence"/>
</dbReference>
<dbReference type="Gene3D" id="3.40.50.720">
    <property type="entry name" value="NAD(P)-binding Rossmann-like Domain"/>
    <property type="match status" value="1"/>
</dbReference>
<dbReference type="EMBL" id="JAQOUE010000001">
    <property type="protein sequence ID" value="MDT7042692.1"/>
    <property type="molecule type" value="Genomic_DNA"/>
</dbReference>
<sequence length="328" mass="35877">MISLVLGATGQLGANLVRALLAKGDEVRAVVRPSSQAITLQGIEIERRPGNLNDLDSLVQAFQGVDVVYHAAAFYPTSQFSGDAATAQALQETNNVLEAIRRCSVSRLIFTSTLTTIGFPTTTGRLADETCPFNTAFRNNPYLVAKAAMEEVVLHATQQGAPAVVLNPTVFFGPYDHTPTSGTQILMIAKQQMPAYIDGPTNVIDVRDVAAAHIRAAEHGRIGERYIIGNWNTSQRALNQLIAKVAKVPAPTFAIPFPIARFGSKLGNWASRTLLHRPPAIPVFFVEMLKHLQHYDCTKGLTELEYPQSPIEPAIRDSLNWFREQGYV</sequence>
<evidence type="ECO:0000259" key="1">
    <source>
        <dbReference type="Pfam" id="PF01370"/>
    </source>
</evidence>
<evidence type="ECO:0000313" key="3">
    <source>
        <dbReference type="Proteomes" id="UP001250932"/>
    </source>
</evidence>
<dbReference type="InterPro" id="IPR001509">
    <property type="entry name" value="Epimerase_deHydtase"/>
</dbReference>
<protein>
    <submittedName>
        <fullName evidence="2">NAD-dependent epimerase/dehydratase family protein</fullName>
    </submittedName>
</protein>
<dbReference type="RefSeq" id="WP_313833134.1">
    <property type="nucleotide sequence ID" value="NZ_JAQOUE010000001.1"/>
</dbReference>
<dbReference type="SUPFAM" id="SSF51735">
    <property type="entry name" value="NAD(P)-binding Rossmann-fold domains"/>
    <property type="match status" value="1"/>
</dbReference>
<accession>A0ABU3K8J8</accession>
<dbReference type="Pfam" id="PF01370">
    <property type="entry name" value="Epimerase"/>
    <property type="match status" value="1"/>
</dbReference>
<gene>
    <name evidence="2" type="ORF">PPG34_10045</name>
</gene>
<dbReference type="PANTHER" id="PTHR48079">
    <property type="entry name" value="PROTEIN YEEZ"/>
    <property type="match status" value="1"/>
</dbReference>
<dbReference type="PANTHER" id="PTHR48079:SF6">
    <property type="entry name" value="NAD(P)-BINDING DOMAIN-CONTAINING PROTEIN-RELATED"/>
    <property type="match status" value="1"/>
</dbReference>
<comment type="caution">
    <text evidence="2">The sequence shown here is derived from an EMBL/GenBank/DDBJ whole genome shotgun (WGS) entry which is preliminary data.</text>
</comment>
<evidence type="ECO:0000313" key="2">
    <source>
        <dbReference type="EMBL" id="MDT7042692.1"/>
    </source>
</evidence>
<dbReference type="InterPro" id="IPR036291">
    <property type="entry name" value="NAD(P)-bd_dom_sf"/>
</dbReference>
<dbReference type="InterPro" id="IPR051783">
    <property type="entry name" value="NAD(P)-dependent_oxidoreduct"/>
</dbReference>
<keyword evidence="3" id="KW-1185">Reference proteome</keyword>
<name>A0ABU3K8J8_9BACT</name>
<organism evidence="2 3">
    <name type="scientific">Candidatus Nitronereus thalassa</name>
    <dbReference type="NCBI Taxonomy" id="3020898"/>
    <lineage>
        <taxon>Bacteria</taxon>
        <taxon>Pseudomonadati</taxon>
        <taxon>Nitrospirota</taxon>
        <taxon>Nitrospiria</taxon>
        <taxon>Nitrospirales</taxon>
        <taxon>Nitrospiraceae</taxon>
        <taxon>Candidatus Nitronereus</taxon>
    </lineage>
</organism>
<proteinExistence type="predicted"/>
<reference evidence="2 3" key="1">
    <citation type="journal article" date="2023" name="ISME J.">
        <title>Cultivation and genomic characterization of novel and ubiquitous marine nitrite-oxidizing bacteria from the Nitrospirales.</title>
        <authorList>
            <person name="Mueller A.J."/>
            <person name="Daebeler A."/>
            <person name="Herbold C.W."/>
            <person name="Kirkegaard R.H."/>
            <person name="Daims H."/>
        </authorList>
    </citation>
    <scope>NUCLEOTIDE SEQUENCE [LARGE SCALE GENOMIC DNA]</scope>
    <source>
        <strain evidence="2 3">EB</strain>
    </source>
</reference>
<feature type="domain" description="NAD-dependent epimerase/dehydratase" evidence="1">
    <location>
        <begin position="4"/>
        <end position="229"/>
    </location>
</feature>